<name>A0A4U3LDW0_9ACTN</name>
<dbReference type="EMBL" id="SZPZ01000007">
    <property type="protein sequence ID" value="TKK73521.1"/>
    <property type="molecule type" value="Genomic_DNA"/>
</dbReference>
<accession>A0A4U3LDW0</accession>
<dbReference type="GO" id="GO:0016787">
    <property type="term" value="F:hydrolase activity"/>
    <property type="evidence" value="ECO:0007669"/>
    <property type="project" value="UniProtKB-KW"/>
</dbReference>
<evidence type="ECO:0000256" key="3">
    <source>
        <dbReference type="ARBA" id="ARBA00022722"/>
    </source>
</evidence>
<evidence type="ECO:0000256" key="7">
    <source>
        <dbReference type="ARBA" id="ARBA00023016"/>
    </source>
</evidence>
<evidence type="ECO:0000256" key="6">
    <source>
        <dbReference type="ARBA" id="ARBA00022884"/>
    </source>
</evidence>
<evidence type="ECO:0000256" key="2">
    <source>
        <dbReference type="ARBA" id="ARBA00022649"/>
    </source>
</evidence>
<keyword evidence="3" id="KW-0540">Nuclease</keyword>
<evidence type="ECO:0000256" key="1">
    <source>
        <dbReference type="ARBA" id="ARBA00006620"/>
    </source>
</evidence>
<keyword evidence="4" id="KW-0255">Endonuclease</keyword>
<dbReference type="SUPFAM" id="SSF54786">
    <property type="entry name" value="YcfA/nrd intein domain"/>
    <property type="match status" value="1"/>
</dbReference>
<keyword evidence="2" id="KW-1277">Toxin-antitoxin system</keyword>
<dbReference type="AlphaFoldDB" id="A0A4U3LDW0"/>
<evidence type="ECO:0000256" key="5">
    <source>
        <dbReference type="ARBA" id="ARBA00022801"/>
    </source>
</evidence>
<dbReference type="Gene3D" id="3.30.920.30">
    <property type="entry name" value="Hypothetical protein"/>
    <property type="match status" value="1"/>
</dbReference>
<dbReference type="GO" id="GO:0003729">
    <property type="term" value="F:mRNA binding"/>
    <property type="evidence" value="ECO:0007669"/>
    <property type="project" value="InterPro"/>
</dbReference>
<sequence>MVSEQPTRKVVKAFKDAGWRQIRTEGSHSLYECSCGQHTFALPDGHRMISPGVVRKVGKALAECEGTGQ</sequence>
<dbReference type="Proteomes" id="UP000305836">
    <property type="component" value="Unassembled WGS sequence"/>
</dbReference>
<comment type="caution">
    <text evidence="8">The sequence shown here is derived from an EMBL/GenBank/DDBJ whole genome shotgun (WGS) entry which is preliminary data.</text>
</comment>
<keyword evidence="7" id="KW-0346">Stress response</keyword>
<comment type="similarity">
    <text evidence="1">Belongs to the HicA mRNA interferase family.</text>
</comment>
<keyword evidence="5" id="KW-0378">Hydrolase</keyword>
<gene>
    <name evidence="8" type="ORF">FDA38_40175</name>
</gene>
<dbReference type="InterPro" id="IPR012933">
    <property type="entry name" value="HicA_mRNA_interferase"/>
</dbReference>
<keyword evidence="9" id="KW-1185">Reference proteome</keyword>
<organism evidence="8 9">
    <name type="scientific">Kribbella jiaozuonensis</name>
    <dbReference type="NCBI Taxonomy" id="2575441"/>
    <lineage>
        <taxon>Bacteria</taxon>
        <taxon>Bacillati</taxon>
        <taxon>Actinomycetota</taxon>
        <taxon>Actinomycetes</taxon>
        <taxon>Propionibacteriales</taxon>
        <taxon>Kribbellaceae</taxon>
        <taxon>Kribbella</taxon>
    </lineage>
</organism>
<keyword evidence="6" id="KW-0694">RNA-binding</keyword>
<reference evidence="8 9" key="1">
    <citation type="submission" date="2019-04" db="EMBL/GenBank/DDBJ databases">
        <title>Kribbella sp. NEAU-THZ 27 nov., a novel actinomycete isolated from soil.</title>
        <authorList>
            <person name="Duan L."/>
        </authorList>
    </citation>
    <scope>NUCLEOTIDE SEQUENCE [LARGE SCALE GENOMIC DNA]</scope>
    <source>
        <strain evidence="9">NEAU-THZ27</strain>
    </source>
</reference>
<dbReference type="Pfam" id="PF07927">
    <property type="entry name" value="HicA_toxin"/>
    <property type="match status" value="1"/>
</dbReference>
<dbReference type="RefSeq" id="WP_137259434.1">
    <property type="nucleotide sequence ID" value="NZ_JBHSPQ010000006.1"/>
</dbReference>
<proteinExistence type="inferred from homology"/>
<dbReference type="InterPro" id="IPR038570">
    <property type="entry name" value="HicA_sf"/>
</dbReference>
<dbReference type="OrthoDB" id="4425504at2"/>
<evidence type="ECO:0000256" key="4">
    <source>
        <dbReference type="ARBA" id="ARBA00022759"/>
    </source>
</evidence>
<protein>
    <submittedName>
        <fullName evidence="8">Type II toxin-antitoxin system HicA family toxin</fullName>
    </submittedName>
</protein>
<evidence type="ECO:0000313" key="8">
    <source>
        <dbReference type="EMBL" id="TKK73521.1"/>
    </source>
</evidence>
<evidence type="ECO:0000313" key="9">
    <source>
        <dbReference type="Proteomes" id="UP000305836"/>
    </source>
</evidence>
<dbReference type="GO" id="GO:0004519">
    <property type="term" value="F:endonuclease activity"/>
    <property type="evidence" value="ECO:0007669"/>
    <property type="project" value="UniProtKB-KW"/>
</dbReference>